<evidence type="ECO:0000313" key="6">
    <source>
        <dbReference type="Proteomes" id="UP000623608"/>
    </source>
</evidence>
<dbReference type="Proteomes" id="UP000623608">
    <property type="component" value="Unassembled WGS sequence"/>
</dbReference>
<dbReference type="PROSITE" id="PS50893">
    <property type="entry name" value="ABC_TRANSPORTER_2"/>
    <property type="match status" value="1"/>
</dbReference>
<dbReference type="Pfam" id="PF00005">
    <property type="entry name" value="ABC_tran"/>
    <property type="match status" value="1"/>
</dbReference>
<dbReference type="PANTHER" id="PTHR45772:SF2">
    <property type="entry name" value="ABC TRANSPORTER ATP-BINDING PROTEIN"/>
    <property type="match status" value="1"/>
</dbReference>
<dbReference type="GO" id="GO:0005886">
    <property type="term" value="C:plasma membrane"/>
    <property type="evidence" value="ECO:0007669"/>
    <property type="project" value="TreeGrafter"/>
</dbReference>
<evidence type="ECO:0000256" key="3">
    <source>
        <dbReference type="ARBA" id="ARBA00022840"/>
    </source>
</evidence>
<dbReference type="Pfam" id="PF12399">
    <property type="entry name" value="BCA_ABC_TP_C"/>
    <property type="match status" value="1"/>
</dbReference>
<dbReference type="InterPro" id="IPR032823">
    <property type="entry name" value="BCA_ABC_TP_C"/>
</dbReference>
<reference evidence="5" key="1">
    <citation type="submission" date="2021-01" db="EMBL/GenBank/DDBJ databases">
        <title>Whole genome shotgun sequence of Actinoplanes tereljensis NBRC 105297.</title>
        <authorList>
            <person name="Komaki H."/>
            <person name="Tamura T."/>
        </authorList>
    </citation>
    <scope>NUCLEOTIDE SEQUENCE</scope>
    <source>
        <strain evidence="5">NBRC 105297</strain>
    </source>
</reference>
<dbReference type="SUPFAM" id="SSF52540">
    <property type="entry name" value="P-loop containing nucleoside triphosphate hydrolases"/>
    <property type="match status" value="1"/>
</dbReference>
<keyword evidence="2" id="KW-0547">Nucleotide-binding</keyword>
<organism evidence="5 6">
    <name type="scientific">Paractinoplanes tereljensis</name>
    <dbReference type="NCBI Taxonomy" id="571912"/>
    <lineage>
        <taxon>Bacteria</taxon>
        <taxon>Bacillati</taxon>
        <taxon>Actinomycetota</taxon>
        <taxon>Actinomycetes</taxon>
        <taxon>Micromonosporales</taxon>
        <taxon>Micromonosporaceae</taxon>
        <taxon>Paractinoplanes</taxon>
    </lineage>
</organism>
<name>A0A919NWH2_9ACTN</name>
<dbReference type="GO" id="GO:0016887">
    <property type="term" value="F:ATP hydrolysis activity"/>
    <property type="evidence" value="ECO:0007669"/>
    <property type="project" value="InterPro"/>
</dbReference>
<evidence type="ECO:0000256" key="1">
    <source>
        <dbReference type="ARBA" id="ARBA00022448"/>
    </source>
</evidence>
<evidence type="ECO:0000313" key="5">
    <source>
        <dbReference type="EMBL" id="GIF26596.1"/>
    </source>
</evidence>
<evidence type="ECO:0000259" key="4">
    <source>
        <dbReference type="PROSITE" id="PS50893"/>
    </source>
</evidence>
<evidence type="ECO:0000256" key="2">
    <source>
        <dbReference type="ARBA" id="ARBA00022741"/>
    </source>
</evidence>
<gene>
    <name evidence="5" type="primary">livG_2</name>
    <name evidence="5" type="ORF">Ate02nite_93260</name>
</gene>
<accession>A0A919NWH2</accession>
<dbReference type="InterPro" id="IPR003439">
    <property type="entry name" value="ABC_transporter-like_ATP-bd"/>
</dbReference>
<dbReference type="InterPro" id="IPR027417">
    <property type="entry name" value="P-loop_NTPase"/>
</dbReference>
<keyword evidence="3 5" id="KW-0067">ATP-binding</keyword>
<protein>
    <submittedName>
        <fullName evidence="5">ABC transporter ATP-binding protein</fullName>
    </submittedName>
</protein>
<dbReference type="InterPro" id="IPR003593">
    <property type="entry name" value="AAA+_ATPase"/>
</dbReference>
<sequence>MPALLTVSGATRRFGGVYALRDVDLDVAPGETHAVIGPNGAGKSTLFKLIGGQLVATAGTIAYDGERIDRLAPHRRARRGIAIAFQDSPVFRGMSVAENVMVGAHAITSAGPMSAILRLPRHRREETRIRGLAAQALDRAGLSPWADQPAESLPLGRQRALQVARALCGAPRLLLLDEPASGLRGPERSALAALIEQLRGEGLSILLVEHDVAFVARLADRVTVLDLGQVIASGPFAEIRTDSAVVAAYLGGPT</sequence>
<dbReference type="AlphaFoldDB" id="A0A919NWH2"/>
<dbReference type="GO" id="GO:0005524">
    <property type="term" value="F:ATP binding"/>
    <property type="evidence" value="ECO:0007669"/>
    <property type="project" value="UniProtKB-KW"/>
</dbReference>
<feature type="domain" description="ABC transporter" evidence="4">
    <location>
        <begin position="5"/>
        <end position="252"/>
    </location>
</feature>
<dbReference type="RefSeq" id="WP_203814389.1">
    <property type="nucleotide sequence ID" value="NZ_BOMY01000061.1"/>
</dbReference>
<comment type="caution">
    <text evidence="5">The sequence shown here is derived from an EMBL/GenBank/DDBJ whole genome shotgun (WGS) entry which is preliminary data.</text>
</comment>
<dbReference type="PANTHER" id="PTHR45772">
    <property type="entry name" value="CONSERVED COMPONENT OF ABC TRANSPORTER FOR NATURAL AMINO ACIDS-RELATED"/>
    <property type="match status" value="1"/>
</dbReference>
<dbReference type="SMART" id="SM00382">
    <property type="entry name" value="AAA"/>
    <property type="match status" value="1"/>
</dbReference>
<dbReference type="CDD" id="cd03219">
    <property type="entry name" value="ABC_Mj1267_LivG_branched"/>
    <property type="match status" value="1"/>
</dbReference>
<dbReference type="Gene3D" id="3.40.50.300">
    <property type="entry name" value="P-loop containing nucleotide triphosphate hydrolases"/>
    <property type="match status" value="1"/>
</dbReference>
<dbReference type="EMBL" id="BOMY01000061">
    <property type="protein sequence ID" value="GIF26596.1"/>
    <property type="molecule type" value="Genomic_DNA"/>
</dbReference>
<keyword evidence="6" id="KW-1185">Reference proteome</keyword>
<dbReference type="InterPro" id="IPR051120">
    <property type="entry name" value="ABC_AA/LPS_Transport"/>
</dbReference>
<keyword evidence="1" id="KW-0813">Transport</keyword>
<proteinExistence type="predicted"/>